<protein>
    <submittedName>
        <fullName evidence="2">Uncharacterized protein</fullName>
    </submittedName>
</protein>
<proteinExistence type="predicted"/>
<dbReference type="AlphaFoldDB" id="A0ABD3GVS1"/>
<feature type="region of interest" description="Disordered" evidence="1">
    <location>
        <begin position="41"/>
        <end position="123"/>
    </location>
</feature>
<evidence type="ECO:0000256" key="1">
    <source>
        <dbReference type="SAM" id="MobiDB-lite"/>
    </source>
</evidence>
<name>A0ABD3GVS1_9MARC</name>
<reference evidence="2 3" key="1">
    <citation type="submission" date="2024-09" db="EMBL/GenBank/DDBJ databases">
        <title>Chromosome-scale assembly of Riccia sorocarpa.</title>
        <authorList>
            <person name="Paukszto L."/>
        </authorList>
    </citation>
    <scope>NUCLEOTIDE SEQUENCE [LARGE SCALE GENOMIC DNA]</scope>
    <source>
        <strain evidence="2">LP-2024</strain>
        <tissue evidence="2">Aerial parts of the thallus</tissue>
    </source>
</reference>
<feature type="region of interest" description="Disordered" evidence="1">
    <location>
        <begin position="153"/>
        <end position="197"/>
    </location>
</feature>
<accession>A0ABD3GVS1</accession>
<comment type="caution">
    <text evidence="2">The sequence shown here is derived from an EMBL/GenBank/DDBJ whole genome shotgun (WGS) entry which is preliminary data.</text>
</comment>
<gene>
    <name evidence="2" type="ORF">R1sor_001364</name>
</gene>
<dbReference type="EMBL" id="JBJQOH010000006">
    <property type="protein sequence ID" value="KAL3683342.1"/>
    <property type="molecule type" value="Genomic_DNA"/>
</dbReference>
<dbReference type="Proteomes" id="UP001633002">
    <property type="component" value="Unassembled WGS sequence"/>
</dbReference>
<sequence length="197" mass="21661">MTNLHASVGTHTRFKSDPTVLNETIDNLLEELRKAQVELREARENNTARANPNPNRELEYLELPRNGRTKRAPRCEAPEVPEFGTRNSDPKEAPPPEEVCVQEVGTDLGKRTLGARQGAEDTRKTRVLRPGGLSDVQVGHCKRDCPQAQASVRHVQMTPGGSGVENPAMEIDEHPDVPEGPAGEPGSSKGRIRSPRR</sequence>
<evidence type="ECO:0000313" key="2">
    <source>
        <dbReference type="EMBL" id="KAL3683342.1"/>
    </source>
</evidence>
<keyword evidence="3" id="KW-1185">Reference proteome</keyword>
<organism evidence="2 3">
    <name type="scientific">Riccia sorocarpa</name>
    <dbReference type="NCBI Taxonomy" id="122646"/>
    <lineage>
        <taxon>Eukaryota</taxon>
        <taxon>Viridiplantae</taxon>
        <taxon>Streptophyta</taxon>
        <taxon>Embryophyta</taxon>
        <taxon>Marchantiophyta</taxon>
        <taxon>Marchantiopsida</taxon>
        <taxon>Marchantiidae</taxon>
        <taxon>Marchantiales</taxon>
        <taxon>Ricciaceae</taxon>
        <taxon>Riccia</taxon>
    </lineage>
</organism>
<evidence type="ECO:0000313" key="3">
    <source>
        <dbReference type="Proteomes" id="UP001633002"/>
    </source>
</evidence>